<name>A0A2W1N1X7_9FLAO</name>
<gene>
    <name evidence="3" type="ORF">DNU06_09375</name>
</gene>
<evidence type="ECO:0000313" key="3">
    <source>
        <dbReference type="EMBL" id="PZE16951.1"/>
    </source>
</evidence>
<dbReference type="InterPro" id="IPR005543">
    <property type="entry name" value="PASTA_dom"/>
</dbReference>
<evidence type="ECO:0000259" key="2">
    <source>
        <dbReference type="PROSITE" id="PS51178"/>
    </source>
</evidence>
<dbReference type="Pfam" id="PF03793">
    <property type="entry name" value="PASTA"/>
    <property type="match status" value="1"/>
</dbReference>
<dbReference type="SMART" id="SM00740">
    <property type="entry name" value="PASTA"/>
    <property type="match status" value="2"/>
</dbReference>
<dbReference type="PROSITE" id="PS51178">
    <property type="entry name" value="PASTA"/>
    <property type="match status" value="2"/>
</dbReference>
<evidence type="ECO:0000313" key="4">
    <source>
        <dbReference type="Proteomes" id="UP000249248"/>
    </source>
</evidence>
<keyword evidence="1" id="KW-0812">Transmembrane</keyword>
<protein>
    <recommendedName>
        <fullName evidence="2">PASTA domain-containing protein</fullName>
    </recommendedName>
</protein>
<evidence type="ECO:0000256" key="1">
    <source>
        <dbReference type="SAM" id="Phobius"/>
    </source>
</evidence>
<reference evidence="3 4" key="1">
    <citation type="submission" date="2018-06" db="EMBL/GenBank/DDBJ databases">
        <title>The draft genome sequence of Crocinitomix sp. SM1701.</title>
        <authorList>
            <person name="Zhang X."/>
        </authorList>
    </citation>
    <scope>NUCLEOTIDE SEQUENCE [LARGE SCALE GENOMIC DNA]</scope>
    <source>
        <strain evidence="3 4">SM1701</strain>
    </source>
</reference>
<dbReference type="Gene3D" id="3.30.10.20">
    <property type="match status" value="3"/>
</dbReference>
<keyword evidence="1" id="KW-0472">Membrane</keyword>
<accession>A0A2W1N1X7</accession>
<proteinExistence type="predicted"/>
<dbReference type="OrthoDB" id="9803895at2"/>
<feature type="transmembrane region" description="Helical" evidence="1">
    <location>
        <begin position="12"/>
        <end position="35"/>
    </location>
</feature>
<sequence length="258" mass="28615">MKNIFQFLFSKKYLYHLIAILIVWVVIVVFMQYYLKSHTNFGQKIEVPTLYKIHADDLPQLMKSKKLAYEIVDSVYVDNWPKGTVCWQYPRPTDSTMEFVKSGRVIQVSIVPSKPKMIQVPSVLDKSKRMAESQLESLGLRTKISYKPSNVGPGFVMEQLVNGKALKPNQMLPKGSLIELVVAKGNGGAVVTLPNLIGLTISDAKNRLLNLNLALHPECPSCQTATDIDQAIIKNQSPIGGEGANVASGTIVTVWAEK</sequence>
<dbReference type="CDD" id="cd06577">
    <property type="entry name" value="PASTA_pknB"/>
    <property type="match status" value="2"/>
</dbReference>
<organism evidence="3 4">
    <name type="scientific">Putridiphycobacter roseus</name>
    <dbReference type="NCBI Taxonomy" id="2219161"/>
    <lineage>
        <taxon>Bacteria</taxon>
        <taxon>Pseudomonadati</taxon>
        <taxon>Bacteroidota</taxon>
        <taxon>Flavobacteriia</taxon>
        <taxon>Flavobacteriales</taxon>
        <taxon>Crocinitomicaceae</taxon>
        <taxon>Putridiphycobacter</taxon>
    </lineage>
</organism>
<keyword evidence="4" id="KW-1185">Reference proteome</keyword>
<dbReference type="AlphaFoldDB" id="A0A2W1N1X7"/>
<keyword evidence="1" id="KW-1133">Transmembrane helix</keyword>
<feature type="domain" description="PASTA" evidence="2">
    <location>
        <begin position="41"/>
        <end position="112"/>
    </location>
</feature>
<dbReference type="RefSeq" id="WP_111062998.1">
    <property type="nucleotide sequence ID" value="NZ_JBHUCU010000032.1"/>
</dbReference>
<dbReference type="EMBL" id="QKSB01000005">
    <property type="protein sequence ID" value="PZE16951.1"/>
    <property type="molecule type" value="Genomic_DNA"/>
</dbReference>
<dbReference type="Proteomes" id="UP000249248">
    <property type="component" value="Unassembled WGS sequence"/>
</dbReference>
<comment type="caution">
    <text evidence="3">The sequence shown here is derived from an EMBL/GenBank/DDBJ whole genome shotgun (WGS) entry which is preliminary data.</text>
</comment>
<feature type="domain" description="PASTA" evidence="2">
    <location>
        <begin position="114"/>
        <end position="184"/>
    </location>
</feature>